<reference evidence="1" key="1">
    <citation type="submission" date="2019-10" db="EMBL/GenBank/DDBJ databases">
        <title>Conservation and host-specific expression of non-tandemly repeated heterogenous ribosome RNA gene in arbuscular mycorrhizal fungi.</title>
        <authorList>
            <person name="Maeda T."/>
            <person name="Kobayashi Y."/>
            <person name="Nakagawa T."/>
            <person name="Ezawa T."/>
            <person name="Yamaguchi K."/>
            <person name="Bino T."/>
            <person name="Nishimoto Y."/>
            <person name="Shigenobu S."/>
            <person name="Kawaguchi M."/>
        </authorList>
    </citation>
    <scope>NUCLEOTIDE SEQUENCE</scope>
    <source>
        <strain evidence="1">HR1</strain>
    </source>
</reference>
<sequence>MVELFYYQQPYVLSSLNKYISNIDHEIWNKSESDTNNTEAAHSMANREGNIHDKNGIPYIHRDKSNVKRLQNSIARKISLDDKLPKSSKKRKLSPPISRTSVIKLKENHERKNISLDNEEDLLFKEIHKKNLKLELRERKIVSKECEIKA</sequence>
<protein>
    <submittedName>
        <fullName evidence="1">Uncharacterized protein</fullName>
    </submittedName>
</protein>
<name>A0A8H3LYL5_9GLOM</name>
<gene>
    <name evidence="1" type="ORF">RCL2_002139100</name>
</gene>
<evidence type="ECO:0000313" key="2">
    <source>
        <dbReference type="Proteomes" id="UP000615446"/>
    </source>
</evidence>
<comment type="caution">
    <text evidence="1">The sequence shown here is derived from an EMBL/GenBank/DDBJ whole genome shotgun (WGS) entry which is preliminary data.</text>
</comment>
<evidence type="ECO:0000313" key="1">
    <source>
        <dbReference type="EMBL" id="GES94675.1"/>
    </source>
</evidence>
<accession>A0A8H3LYL5</accession>
<dbReference type="AlphaFoldDB" id="A0A8H3LYL5"/>
<dbReference type="Proteomes" id="UP000615446">
    <property type="component" value="Unassembled WGS sequence"/>
</dbReference>
<dbReference type="OrthoDB" id="2447531at2759"/>
<proteinExistence type="predicted"/>
<dbReference type="EMBL" id="BLAL01000238">
    <property type="protein sequence ID" value="GES94675.1"/>
    <property type="molecule type" value="Genomic_DNA"/>
</dbReference>
<organism evidence="1 2">
    <name type="scientific">Rhizophagus clarus</name>
    <dbReference type="NCBI Taxonomy" id="94130"/>
    <lineage>
        <taxon>Eukaryota</taxon>
        <taxon>Fungi</taxon>
        <taxon>Fungi incertae sedis</taxon>
        <taxon>Mucoromycota</taxon>
        <taxon>Glomeromycotina</taxon>
        <taxon>Glomeromycetes</taxon>
        <taxon>Glomerales</taxon>
        <taxon>Glomeraceae</taxon>
        <taxon>Rhizophagus</taxon>
    </lineage>
</organism>